<reference evidence="3" key="1">
    <citation type="submission" date="2016-03" db="EMBL/GenBank/DDBJ databases">
        <authorList>
            <person name="Ray J."/>
            <person name="Price M."/>
            <person name="Deutschbauer A."/>
        </authorList>
    </citation>
    <scope>NUCLEOTIDE SEQUENCE [LARGE SCALE GENOMIC DNA]</scope>
    <source>
        <strain evidence="3">FW300-N1B4</strain>
    </source>
</reference>
<feature type="region of interest" description="Disordered" evidence="1">
    <location>
        <begin position="1"/>
        <end position="28"/>
    </location>
</feature>
<dbReference type="Proteomes" id="UP000076489">
    <property type="component" value="Unassembled WGS sequence"/>
</dbReference>
<proteinExistence type="predicted"/>
<name>A0A166MMG8_PSEFL</name>
<accession>A0A166MMG8</accession>
<gene>
    <name evidence="2" type="ORF">A1D17_07005</name>
</gene>
<evidence type="ECO:0000313" key="3">
    <source>
        <dbReference type="Proteomes" id="UP000076489"/>
    </source>
</evidence>
<dbReference type="EMBL" id="LUKJ01000003">
    <property type="protein sequence ID" value="KZN15921.1"/>
    <property type="molecule type" value="Genomic_DNA"/>
</dbReference>
<dbReference type="RefSeq" id="WP_063341204.1">
    <property type="nucleotide sequence ID" value="NZ_LUKJ01000003.1"/>
</dbReference>
<feature type="compositionally biased region" description="Basic and acidic residues" evidence="1">
    <location>
        <begin position="1"/>
        <end position="18"/>
    </location>
</feature>
<comment type="caution">
    <text evidence="2">The sequence shown here is derived from an EMBL/GenBank/DDBJ whole genome shotgun (WGS) entry which is preliminary data.</text>
</comment>
<sequence>MIKDDQPAKNLQDIKDDANSIPKQQGERHMDRLNRAAQAAGFQCWNHARNVLAPKAPSGLLVSVKCVFKWHEKRHPNFWERAGHLQVRVTPLAGFPETALQRIVFQMPEFWTEVSASGYPYEHFRIDSAYFHRVTDSGYLRDSQHTRRNVLSFHLLDSQWHATIFDYGTKLSQKEMECEIECALTAHIEKTVIEYQSNMLGGFRVLPKDLHEEMVSIMAPAARQYAASFSHPPA</sequence>
<protein>
    <submittedName>
        <fullName evidence="2">Uncharacterized protein</fullName>
    </submittedName>
</protein>
<dbReference type="OrthoDB" id="6917464at2"/>
<evidence type="ECO:0000313" key="2">
    <source>
        <dbReference type="EMBL" id="KZN15921.1"/>
    </source>
</evidence>
<evidence type="ECO:0000256" key="1">
    <source>
        <dbReference type="SAM" id="MobiDB-lite"/>
    </source>
</evidence>
<dbReference type="AlphaFoldDB" id="A0A166MMG8"/>
<reference evidence="2 3" key="2">
    <citation type="journal article" date="2018" name="Nature">
        <title>Mutant phenotypes for thousands of bacterial genes of unknown function.</title>
        <authorList>
            <person name="Price M.N."/>
            <person name="Wetmore K.M."/>
            <person name="Waters R.J."/>
            <person name="Callaghan M."/>
            <person name="Ray J."/>
            <person name="Liu H."/>
            <person name="Kuehl J.V."/>
            <person name="Melnyk R.A."/>
            <person name="Lamson J.S."/>
            <person name="Suh Y."/>
            <person name="Carlson H.K."/>
            <person name="Esquivel Z."/>
            <person name="Sadeeshkumar H."/>
            <person name="Chakraborty R."/>
            <person name="Zane G.M."/>
            <person name="Rubin B.E."/>
            <person name="Wall J.D."/>
            <person name="Visel A."/>
            <person name="Bristow J."/>
            <person name="Blow M.J."/>
            <person name="Arkin A.P."/>
            <person name="Deutschbauer A.M."/>
        </authorList>
    </citation>
    <scope>NUCLEOTIDE SEQUENCE [LARGE SCALE GENOMIC DNA]</scope>
    <source>
        <strain evidence="2 3">FW300-N1B4</strain>
    </source>
</reference>
<organism evidence="2 3">
    <name type="scientific">Pseudomonas fluorescens</name>
    <dbReference type="NCBI Taxonomy" id="294"/>
    <lineage>
        <taxon>Bacteria</taxon>
        <taxon>Pseudomonadati</taxon>
        <taxon>Pseudomonadota</taxon>
        <taxon>Gammaproteobacteria</taxon>
        <taxon>Pseudomonadales</taxon>
        <taxon>Pseudomonadaceae</taxon>
        <taxon>Pseudomonas</taxon>
    </lineage>
</organism>